<feature type="transmembrane region" description="Helical" evidence="1">
    <location>
        <begin position="12"/>
        <end position="34"/>
    </location>
</feature>
<keyword evidence="1" id="KW-0812">Transmembrane</keyword>
<dbReference type="GeneID" id="109462057"/>
<reference evidence="3" key="1">
    <citation type="submission" date="2025-08" db="UniProtKB">
        <authorList>
            <consortium name="RefSeq"/>
        </authorList>
    </citation>
    <scope>IDENTIFICATION</scope>
    <source>
        <tissue evidence="3">Gonad</tissue>
    </source>
</reference>
<feature type="transmembrane region" description="Helical" evidence="1">
    <location>
        <begin position="305"/>
        <end position="325"/>
    </location>
</feature>
<dbReference type="RefSeq" id="XP_019614113.1">
    <property type="nucleotide sequence ID" value="XM_019758554.1"/>
</dbReference>
<dbReference type="KEGG" id="bbel:109462057"/>
<organism evidence="2 3">
    <name type="scientific">Branchiostoma belcheri</name>
    <name type="common">Amphioxus</name>
    <dbReference type="NCBI Taxonomy" id="7741"/>
    <lineage>
        <taxon>Eukaryota</taxon>
        <taxon>Metazoa</taxon>
        <taxon>Chordata</taxon>
        <taxon>Cephalochordata</taxon>
        <taxon>Leptocardii</taxon>
        <taxon>Amphioxiformes</taxon>
        <taxon>Branchiostomatidae</taxon>
        <taxon>Branchiostoma</taxon>
    </lineage>
</organism>
<keyword evidence="1" id="KW-1133">Transmembrane helix</keyword>
<proteinExistence type="predicted"/>
<keyword evidence="2" id="KW-1185">Reference proteome</keyword>
<sequence length="332" mass="36922">MITAQRTGEVVRLFYFIRIVVVCFCLAPCTQASLPPSDYRGTVEGTGLDTNRVETLDENKDEFTRRQLQLYENGKEYLKANRVEPLDETIQEYVNVKLGADRVGALDGNDDLTSDDVGSGAVHEGSFLSTEVDSTVTSLNVSSVNGEDNNKTDGSATESLCPQFCCVTNMSCFYILSNATRKPEVECTCDGFPGDPKTCHTENQAIWEELVESEETSRGICIEFHMKNALNETGHKINCHVEGVQDFTFNIVHWERPLASSTGKPTVPPDSQEVWLHYRPCVLYIEVNSTMPPMPAGINKTIQLVVQYIGTGLCFIFIGIIMTSCRRIKVDM</sequence>
<dbReference type="Proteomes" id="UP000515135">
    <property type="component" value="Unplaced"/>
</dbReference>
<evidence type="ECO:0000313" key="3">
    <source>
        <dbReference type="RefSeq" id="XP_019614113.1"/>
    </source>
</evidence>
<dbReference type="OrthoDB" id="10322593at2759"/>
<protein>
    <submittedName>
        <fullName evidence="3">Uncharacterized protein LOC109462057</fullName>
    </submittedName>
</protein>
<dbReference type="AlphaFoldDB" id="A0A6P4XPV8"/>
<gene>
    <name evidence="3" type="primary">LOC109462057</name>
</gene>
<name>A0A6P4XPV8_BRABE</name>
<evidence type="ECO:0000313" key="2">
    <source>
        <dbReference type="Proteomes" id="UP000515135"/>
    </source>
</evidence>
<keyword evidence="1" id="KW-0472">Membrane</keyword>
<accession>A0A6P4XPV8</accession>
<evidence type="ECO:0000256" key="1">
    <source>
        <dbReference type="SAM" id="Phobius"/>
    </source>
</evidence>